<evidence type="ECO:0000259" key="15">
    <source>
        <dbReference type="Pfam" id="PF04116"/>
    </source>
</evidence>
<evidence type="ECO:0000256" key="13">
    <source>
        <dbReference type="ARBA" id="ARBA00023160"/>
    </source>
</evidence>
<keyword evidence="9 14" id="KW-1133">Transmembrane helix</keyword>
<evidence type="ECO:0000256" key="2">
    <source>
        <dbReference type="ARBA" id="ARBA00004477"/>
    </source>
</evidence>
<keyword evidence="5" id="KW-0479">Metal-binding</keyword>
<dbReference type="EMBL" id="JBHMAG010000018">
    <property type="protein sequence ID" value="MFB9755776.1"/>
    <property type="molecule type" value="Genomic_DNA"/>
</dbReference>
<dbReference type="PANTHER" id="PTHR12863">
    <property type="entry name" value="FATTY ACID HYDROXYLASE"/>
    <property type="match status" value="1"/>
</dbReference>
<dbReference type="Pfam" id="PF04116">
    <property type="entry name" value="FA_hydroxylase"/>
    <property type="match status" value="1"/>
</dbReference>
<organism evidence="16 17">
    <name type="scientific">Paenibacillus hodogayensis</name>
    <dbReference type="NCBI Taxonomy" id="279208"/>
    <lineage>
        <taxon>Bacteria</taxon>
        <taxon>Bacillati</taxon>
        <taxon>Bacillota</taxon>
        <taxon>Bacilli</taxon>
        <taxon>Bacillales</taxon>
        <taxon>Paenibacillaceae</taxon>
        <taxon>Paenibacillus</taxon>
    </lineage>
</organism>
<keyword evidence="13" id="KW-0275">Fatty acid biosynthesis</keyword>
<keyword evidence="7" id="KW-0276">Fatty acid metabolism</keyword>
<keyword evidence="4 14" id="KW-0812">Transmembrane</keyword>
<evidence type="ECO:0000256" key="4">
    <source>
        <dbReference type="ARBA" id="ARBA00022692"/>
    </source>
</evidence>
<dbReference type="Proteomes" id="UP001589619">
    <property type="component" value="Unassembled WGS sequence"/>
</dbReference>
<protein>
    <submittedName>
        <fullName evidence="16">Sterol desaturase family protein</fullName>
    </submittedName>
</protein>
<evidence type="ECO:0000256" key="5">
    <source>
        <dbReference type="ARBA" id="ARBA00022723"/>
    </source>
</evidence>
<comment type="subcellular location">
    <subcellularLocation>
        <location evidence="2">Endoplasmic reticulum membrane</location>
        <topology evidence="2">Multi-pass membrane protein</topology>
    </subcellularLocation>
</comment>
<keyword evidence="6" id="KW-0256">Endoplasmic reticulum</keyword>
<dbReference type="InterPro" id="IPR014430">
    <property type="entry name" value="Scs7"/>
</dbReference>
<keyword evidence="11" id="KW-0443">Lipid metabolism</keyword>
<name>A0ABV5W5E8_9BACL</name>
<feature type="transmembrane region" description="Helical" evidence="14">
    <location>
        <begin position="39"/>
        <end position="60"/>
    </location>
</feature>
<evidence type="ECO:0000313" key="16">
    <source>
        <dbReference type="EMBL" id="MFB9755776.1"/>
    </source>
</evidence>
<gene>
    <name evidence="16" type="ORF">ACFFNY_29700</name>
</gene>
<feature type="transmembrane region" description="Helical" evidence="14">
    <location>
        <begin position="12"/>
        <end position="33"/>
    </location>
</feature>
<keyword evidence="3" id="KW-0444">Lipid biosynthesis</keyword>
<dbReference type="RefSeq" id="WP_344908839.1">
    <property type="nucleotide sequence ID" value="NZ_BAAAYO010000006.1"/>
</dbReference>
<evidence type="ECO:0000256" key="6">
    <source>
        <dbReference type="ARBA" id="ARBA00022824"/>
    </source>
</evidence>
<sequence length="198" mass="22750">MRSHLKEFCKDGRVLFIGIMWIVYASVAMATGWNGRTWAWVGAGIAIFFFVEYFVHRFVLHGVLCRWMPKAHQGHDDHHAHPTEMRHLLTPNSYNVPTHFALWLVCSASTASVHAGSAVMMGVAALHMYYEWTHFVSHRPIAPRTRWGKWMKKYHLLHHYKSPDSWYGVTNPALDKLFGTEGQVRGKDAGNKEGTFRS</sequence>
<evidence type="ECO:0000256" key="12">
    <source>
        <dbReference type="ARBA" id="ARBA00023136"/>
    </source>
</evidence>
<evidence type="ECO:0000256" key="11">
    <source>
        <dbReference type="ARBA" id="ARBA00023098"/>
    </source>
</evidence>
<keyword evidence="12 14" id="KW-0472">Membrane</keyword>
<evidence type="ECO:0000256" key="9">
    <source>
        <dbReference type="ARBA" id="ARBA00022989"/>
    </source>
</evidence>
<accession>A0ABV5W5E8</accession>
<comment type="cofactor">
    <cofactor evidence="1">
        <name>Zn(2+)</name>
        <dbReference type="ChEBI" id="CHEBI:29105"/>
    </cofactor>
</comment>
<reference evidence="16 17" key="1">
    <citation type="submission" date="2024-09" db="EMBL/GenBank/DDBJ databases">
        <authorList>
            <person name="Sun Q."/>
            <person name="Mori K."/>
        </authorList>
    </citation>
    <scope>NUCLEOTIDE SEQUENCE [LARGE SCALE GENOMIC DNA]</scope>
    <source>
        <strain evidence="16 17">JCM 12520</strain>
    </source>
</reference>
<evidence type="ECO:0000256" key="8">
    <source>
        <dbReference type="ARBA" id="ARBA00022833"/>
    </source>
</evidence>
<evidence type="ECO:0000256" key="7">
    <source>
        <dbReference type="ARBA" id="ARBA00022832"/>
    </source>
</evidence>
<evidence type="ECO:0000256" key="3">
    <source>
        <dbReference type="ARBA" id="ARBA00022516"/>
    </source>
</evidence>
<evidence type="ECO:0000256" key="14">
    <source>
        <dbReference type="SAM" id="Phobius"/>
    </source>
</evidence>
<keyword evidence="8" id="KW-0862">Zinc</keyword>
<comment type="caution">
    <text evidence="16">The sequence shown here is derived from an EMBL/GenBank/DDBJ whole genome shotgun (WGS) entry which is preliminary data.</text>
</comment>
<evidence type="ECO:0000256" key="10">
    <source>
        <dbReference type="ARBA" id="ARBA00023002"/>
    </source>
</evidence>
<dbReference type="PANTHER" id="PTHR12863:SF1">
    <property type="entry name" value="FATTY ACID 2-HYDROXYLASE"/>
    <property type="match status" value="1"/>
</dbReference>
<feature type="domain" description="Fatty acid hydroxylase" evidence="15">
    <location>
        <begin position="43"/>
        <end position="180"/>
    </location>
</feature>
<keyword evidence="10" id="KW-0560">Oxidoreductase</keyword>
<evidence type="ECO:0000313" key="17">
    <source>
        <dbReference type="Proteomes" id="UP001589619"/>
    </source>
</evidence>
<dbReference type="InterPro" id="IPR006694">
    <property type="entry name" value="Fatty_acid_hydroxylase"/>
</dbReference>
<keyword evidence="17" id="KW-1185">Reference proteome</keyword>
<proteinExistence type="predicted"/>
<evidence type="ECO:0000256" key="1">
    <source>
        <dbReference type="ARBA" id="ARBA00001947"/>
    </source>
</evidence>